<dbReference type="PROSITE" id="PS51379">
    <property type="entry name" value="4FE4S_FER_2"/>
    <property type="match status" value="1"/>
</dbReference>
<evidence type="ECO:0000256" key="5">
    <source>
        <dbReference type="ARBA" id="ARBA00023004"/>
    </source>
</evidence>
<dbReference type="PRINTS" id="PR00352">
    <property type="entry name" value="3FE4SFRDOXIN"/>
</dbReference>
<comment type="cofactor">
    <cofactor evidence="1">
        <name>[3Fe-4S] cluster</name>
        <dbReference type="ChEBI" id="CHEBI:21137"/>
    </cofactor>
</comment>
<keyword evidence="4 8" id="KW-0249">Electron transport</keyword>
<keyword evidence="6 8" id="KW-0411">Iron-sulfur</keyword>
<dbReference type="SUPFAM" id="SSF54862">
    <property type="entry name" value="4Fe-4S ferredoxins"/>
    <property type="match status" value="1"/>
</dbReference>
<keyword evidence="7" id="KW-0003">3Fe-4S</keyword>
<dbReference type="Pfam" id="PF13370">
    <property type="entry name" value="Fer4_13"/>
    <property type="match status" value="1"/>
</dbReference>
<name>A0ABX1HCN9_9ACTN</name>
<keyword evidence="5 8" id="KW-0408">Iron</keyword>
<keyword evidence="2 8" id="KW-0813">Transport</keyword>
<dbReference type="InterPro" id="IPR001080">
    <property type="entry name" value="3Fe4S_ferredoxin"/>
</dbReference>
<proteinExistence type="predicted"/>
<protein>
    <recommendedName>
        <fullName evidence="8">Ferredoxin</fullName>
    </recommendedName>
</protein>
<dbReference type="PANTHER" id="PTHR36923:SF3">
    <property type="entry name" value="FERREDOXIN"/>
    <property type="match status" value="1"/>
</dbReference>
<feature type="domain" description="4Fe-4S ferredoxin-type" evidence="9">
    <location>
        <begin position="1"/>
        <end position="29"/>
    </location>
</feature>
<gene>
    <name evidence="10" type="ORF">HFV08_28295</name>
</gene>
<evidence type="ECO:0000256" key="2">
    <source>
        <dbReference type="ARBA" id="ARBA00022448"/>
    </source>
</evidence>
<evidence type="ECO:0000256" key="4">
    <source>
        <dbReference type="ARBA" id="ARBA00022982"/>
    </source>
</evidence>
<evidence type="ECO:0000256" key="3">
    <source>
        <dbReference type="ARBA" id="ARBA00022723"/>
    </source>
</evidence>
<comment type="caution">
    <text evidence="10">The sequence shown here is derived from an EMBL/GenBank/DDBJ whole genome shotgun (WGS) entry which is preliminary data.</text>
</comment>
<dbReference type="Proteomes" id="UP000772196">
    <property type="component" value="Unassembled WGS sequence"/>
</dbReference>
<dbReference type="Gene3D" id="3.30.70.20">
    <property type="match status" value="1"/>
</dbReference>
<comment type="function">
    <text evidence="8">Ferredoxins are iron-sulfur proteins that transfer electrons in a wide variety of metabolic reactions.</text>
</comment>
<sequence>MDISIDHDKCIGAGQCALIAPEVFDQRVEDGLSVLLVQDPGADQYEAVREAAEMCPLGAISTAGAARPRD</sequence>
<evidence type="ECO:0000256" key="1">
    <source>
        <dbReference type="ARBA" id="ARBA00001927"/>
    </source>
</evidence>
<dbReference type="InterPro" id="IPR017896">
    <property type="entry name" value="4Fe4S_Fe-S-bd"/>
</dbReference>
<dbReference type="PANTHER" id="PTHR36923">
    <property type="entry name" value="FERREDOXIN"/>
    <property type="match status" value="1"/>
</dbReference>
<reference evidence="10 11" key="1">
    <citation type="submission" date="2020-04" db="EMBL/GenBank/DDBJ databases">
        <title>Phylogenetic Diversity and Antibacterial Activity against Ralstonia solanacearum of Endophytic Actinomycete Isolated from Moss.</title>
        <authorList>
            <person name="Zhuang X."/>
        </authorList>
    </citation>
    <scope>NUCLEOTIDE SEQUENCE [LARGE SCALE GENOMIC DNA]</scope>
    <source>
        <strain evidence="10 11">LD120</strain>
    </source>
</reference>
<evidence type="ECO:0000259" key="9">
    <source>
        <dbReference type="PROSITE" id="PS51379"/>
    </source>
</evidence>
<evidence type="ECO:0000256" key="7">
    <source>
        <dbReference type="ARBA" id="ARBA00023291"/>
    </source>
</evidence>
<evidence type="ECO:0000256" key="8">
    <source>
        <dbReference type="RuleBase" id="RU368020"/>
    </source>
</evidence>
<dbReference type="EMBL" id="JAAWWP010000026">
    <property type="protein sequence ID" value="NKI45070.1"/>
    <property type="molecule type" value="Genomic_DNA"/>
</dbReference>
<dbReference type="InterPro" id="IPR051269">
    <property type="entry name" value="Fe-S_cluster_ET"/>
</dbReference>
<evidence type="ECO:0000313" key="11">
    <source>
        <dbReference type="Proteomes" id="UP000772196"/>
    </source>
</evidence>
<keyword evidence="3 8" id="KW-0479">Metal-binding</keyword>
<organism evidence="10 11">
    <name type="scientific">Streptomyces physcomitrii</name>
    <dbReference type="NCBI Taxonomy" id="2724184"/>
    <lineage>
        <taxon>Bacteria</taxon>
        <taxon>Bacillati</taxon>
        <taxon>Actinomycetota</taxon>
        <taxon>Actinomycetes</taxon>
        <taxon>Kitasatosporales</taxon>
        <taxon>Streptomycetaceae</taxon>
        <taxon>Streptomyces</taxon>
    </lineage>
</organism>
<accession>A0ABX1HCN9</accession>
<evidence type="ECO:0000313" key="10">
    <source>
        <dbReference type="EMBL" id="NKI45070.1"/>
    </source>
</evidence>
<evidence type="ECO:0000256" key="6">
    <source>
        <dbReference type="ARBA" id="ARBA00023014"/>
    </source>
</evidence>
<keyword evidence="11" id="KW-1185">Reference proteome</keyword>
<dbReference type="RefSeq" id="WP_168543293.1">
    <property type="nucleotide sequence ID" value="NZ_JAAWWP010000026.1"/>
</dbReference>